<evidence type="ECO:0000256" key="4">
    <source>
        <dbReference type="ARBA" id="ARBA00023239"/>
    </source>
</evidence>
<dbReference type="NCBIfam" id="NF006871">
    <property type="entry name" value="PRK09367.1"/>
    <property type="match status" value="1"/>
</dbReference>
<dbReference type="GO" id="GO:0005737">
    <property type="term" value="C:cytoplasm"/>
    <property type="evidence" value="ECO:0007669"/>
    <property type="project" value="UniProtKB-SubCell"/>
</dbReference>
<proteinExistence type="inferred from homology"/>
<feature type="modified residue" description="2,3-didehydroalanine (Ser)" evidence="6">
    <location>
        <position position="145"/>
    </location>
</feature>
<evidence type="ECO:0000313" key="10">
    <source>
        <dbReference type="EMBL" id="BCU81511.1"/>
    </source>
</evidence>
<comment type="subcellular location">
    <subcellularLocation>
        <location evidence="6 9">Cytoplasm</location>
    </subcellularLocation>
</comment>
<evidence type="ECO:0000256" key="1">
    <source>
        <dbReference type="ARBA" id="ARBA00005113"/>
    </source>
</evidence>
<dbReference type="Proteomes" id="UP000677436">
    <property type="component" value="Chromosome"/>
</dbReference>
<dbReference type="InterPro" id="IPR001106">
    <property type="entry name" value="Aromatic_Lyase"/>
</dbReference>
<evidence type="ECO:0000256" key="6">
    <source>
        <dbReference type="HAMAP-Rule" id="MF_00229"/>
    </source>
</evidence>
<keyword evidence="6" id="KW-0963">Cytoplasm</keyword>
<reference evidence="10" key="2">
    <citation type="journal article" date="2021" name="Microbiol. Resour. Announc.">
        <title>Complete Genome Sequence of Polycladomyces abyssicola JIR-001T, Isolated from Hemipelagic Sediment in Deep Seawater.</title>
        <authorList>
            <person name="Tsubouchi T."/>
            <person name="Kaneko Y."/>
        </authorList>
    </citation>
    <scope>NUCLEOTIDE SEQUENCE</scope>
    <source>
        <strain evidence="10">JIR-001</strain>
    </source>
</reference>
<comment type="pathway">
    <text evidence="1 6 8">Amino-acid degradation; L-histidine degradation into L-glutamate; N-formimidoyl-L-glutamate from L-histidine: step 1/3.</text>
</comment>
<comment type="similarity">
    <text evidence="6 7">Belongs to the PAL/histidase family.</text>
</comment>
<dbReference type="Pfam" id="PF00221">
    <property type="entry name" value="Lyase_aromatic"/>
    <property type="match status" value="1"/>
</dbReference>
<dbReference type="GO" id="GO:0004397">
    <property type="term" value="F:histidine ammonia-lyase activity"/>
    <property type="evidence" value="ECO:0007669"/>
    <property type="project" value="UniProtKB-UniRule"/>
</dbReference>
<dbReference type="Gene3D" id="1.10.275.10">
    <property type="entry name" value="Fumarase/aspartase (N-terminal domain)"/>
    <property type="match status" value="1"/>
</dbReference>
<evidence type="ECO:0000256" key="2">
    <source>
        <dbReference type="ARBA" id="ARBA00012994"/>
    </source>
</evidence>
<evidence type="ECO:0000256" key="5">
    <source>
        <dbReference type="ARBA" id="ARBA00049269"/>
    </source>
</evidence>
<dbReference type="PROSITE" id="PS00488">
    <property type="entry name" value="PAL_HISTIDASE"/>
    <property type="match status" value="1"/>
</dbReference>
<keyword evidence="3 6" id="KW-0369">Histidine metabolism</keyword>
<gene>
    <name evidence="6 10" type="primary">hutH</name>
    <name evidence="10" type="ORF">JIR001_12940</name>
</gene>
<reference evidence="10" key="1">
    <citation type="journal article" date="2013" name="Int. J. Syst. Evol. Microbiol.">
        <title>Polycladomyces abyssicola gen. nov., sp. nov., a thermophilic filamentous bacterium isolated from hemipelagic sediment.</title>
        <authorList>
            <person name="Tsubouchi T."/>
            <person name="Shimane Y."/>
            <person name="Mori K."/>
            <person name="Usui K."/>
            <person name="Hiraki T."/>
            <person name="Tame A."/>
            <person name="Uematsu K."/>
            <person name="Maruyama T."/>
            <person name="Hatada Y."/>
        </authorList>
    </citation>
    <scope>NUCLEOTIDE SEQUENCE</scope>
    <source>
        <strain evidence="10">JIR-001</strain>
    </source>
</reference>
<keyword evidence="11" id="KW-1185">Reference proteome</keyword>
<dbReference type="PANTHER" id="PTHR10362">
    <property type="entry name" value="HISTIDINE AMMONIA-LYASE"/>
    <property type="match status" value="1"/>
</dbReference>
<dbReference type="InterPro" id="IPR005921">
    <property type="entry name" value="HutH"/>
</dbReference>
<evidence type="ECO:0000256" key="3">
    <source>
        <dbReference type="ARBA" id="ARBA00022808"/>
    </source>
</evidence>
<dbReference type="InterPro" id="IPR008948">
    <property type="entry name" value="L-Aspartase-like"/>
</dbReference>
<dbReference type="InterPro" id="IPR024083">
    <property type="entry name" value="Fumarase/histidase_N"/>
</dbReference>
<name>A0A8D5ZNM0_9BACL</name>
<dbReference type="UniPathway" id="UPA00379">
    <property type="reaction ID" value="UER00549"/>
</dbReference>
<organism evidence="10 11">
    <name type="scientific">Polycladomyces abyssicola</name>
    <dbReference type="NCBI Taxonomy" id="1125966"/>
    <lineage>
        <taxon>Bacteria</taxon>
        <taxon>Bacillati</taxon>
        <taxon>Bacillota</taxon>
        <taxon>Bacilli</taxon>
        <taxon>Bacillales</taxon>
        <taxon>Thermoactinomycetaceae</taxon>
        <taxon>Polycladomyces</taxon>
    </lineage>
</organism>
<dbReference type="FunFam" id="1.20.200.10:FF:000003">
    <property type="entry name" value="Histidine ammonia-lyase"/>
    <property type="match status" value="1"/>
</dbReference>
<evidence type="ECO:0000256" key="9">
    <source>
        <dbReference type="RuleBase" id="RU004480"/>
    </source>
</evidence>
<dbReference type="SUPFAM" id="SSF48557">
    <property type="entry name" value="L-aspartase-like"/>
    <property type="match status" value="1"/>
</dbReference>
<dbReference type="GO" id="GO:0019556">
    <property type="term" value="P:L-histidine catabolic process to glutamate and formamide"/>
    <property type="evidence" value="ECO:0007669"/>
    <property type="project" value="UniProtKB-UniPathway"/>
</dbReference>
<feature type="cross-link" description="5-imidazolinone (Ala-Gly)" evidence="6">
    <location>
        <begin position="144"/>
        <end position="146"/>
    </location>
</feature>
<dbReference type="InterPro" id="IPR022313">
    <property type="entry name" value="Phe/His_NH3-lyase_AS"/>
</dbReference>
<evidence type="ECO:0000256" key="8">
    <source>
        <dbReference type="RuleBase" id="RU004479"/>
    </source>
</evidence>
<comment type="PTM">
    <text evidence="6">Contains an active site 4-methylidene-imidazol-5-one (MIO), which is formed autocatalytically by cyclization and dehydration of residues Ala-Ser-Gly.</text>
</comment>
<evidence type="ECO:0000313" key="11">
    <source>
        <dbReference type="Proteomes" id="UP000677436"/>
    </source>
</evidence>
<dbReference type="NCBIfam" id="TIGR01225">
    <property type="entry name" value="hutH"/>
    <property type="match status" value="1"/>
</dbReference>
<dbReference type="Gene3D" id="1.20.200.10">
    <property type="entry name" value="Fumarase/aspartase (Central domain)"/>
    <property type="match status" value="1"/>
</dbReference>
<sequence length="508" mass="55107">MNRMIELDGEHLTLETFAKIVLHRAPVTLSDEAIQCMRLSREMVDRLIGENRTVYGITTGFGKLCDTVIAPEQSELLQLNLIRSHACGVGEPLSEEAVRGMMLLRANALAKGYSGVRPNVVKCLIEWLNLGLHPVVPAQGSLGASGDLTPLAHMILPLLGYGEVWVNGKREPAEAVWRTQGRSPLRLAAKEGLALINGTQMMTSLLALGLLRAKQLILAADIVGAMTVEALRGIPHAFHPLLHEVRGQIGQITTATNLRALLTDSAQVTQPDEIRVQDAYSLRCMPQVHGASKDAYHYVEGVVSRELNAATDNPLLFPKTGEAVSGGNFHGQPLALAADFLAIAMAELANISERRTERMVNPQLSGLPAFLTNQSGLHSGYMILQYVAASLVSENKGLCHPASVDSIPSSANQEDHVSMGATAARKLHQILDNVTRVLAVEYVCAGQALEFAKHRLGKGTWAAYRLLRQHIPPLVEDREGHRDIETAARLIQDGRLAEEVGKTVTILL</sequence>
<dbReference type="KEGG" id="pabs:JIR001_12940"/>
<comment type="catalytic activity">
    <reaction evidence="5 6 8">
        <text>L-histidine = trans-urocanate + NH4(+)</text>
        <dbReference type="Rhea" id="RHEA:21232"/>
        <dbReference type="ChEBI" id="CHEBI:17771"/>
        <dbReference type="ChEBI" id="CHEBI:28938"/>
        <dbReference type="ChEBI" id="CHEBI:57595"/>
        <dbReference type="EC" id="4.3.1.3"/>
    </reaction>
</comment>
<dbReference type="CDD" id="cd00332">
    <property type="entry name" value="PAL-HAL"/>
    <property type="match status" value="1"/>
</dbReference>
<dbReference type="HAMAP" id="MF_00229">
    <property type="entry name" value="His_ammonia_lyase"/>
    <property type="match status" value="1"/>
</dbReference>
<dbReference type="GO" id="GO:0019557">
    <property type="term" value="P:L-histidine catabolic process to glutamate and formate"/>
    <property type="evidence" value="ECO:0007669"/>
    <property type="project" value="UniProtKB-UniPathway"/>
</dbReference>
<protein>
    <recommendedName>
        <fullName evidence="2 6">Histidine ammonia-lyase</fullName>
        <shortName evidence="6">Histidase</shortName>
        <ecNumber evidence="2 6">4.3.1.3</ecNumber>
    </recommendedName>
</protein>
<dbReference type="AlphaFoldDB" id="A0A8D5ZNM0"/>
<evidence type="ECO:0000256" key="7">
    <source>
        <dbReference type="RuleBase" id="RU003954"/>
    </source>
</evidence>
<dbReference type="EC" id="4.3.1.3" evidence="2 6"/>
<keyword evidence="4 6" id="KW-0456">Lyase</keyword>
<accession>A0A8D5ZNM0</accession>
<dbReference type="EMBL" id="AP024601">
    <property type="protein sequence ID" value="BCU81511.1"/>
    <property type="molecule type" value="Genomic_DNA"/>
</dbReference>
<dbReference type="FunFam" id="1.10.275.10:FF:000005">
    <property type="entry name" value="Histidine ammonia-lyase"/>
    <property type="match status" value="1"/>
</dbReference>